<dbReference type="SMART" id="SM00132">
    <property type="entry name" value="LIM"/>
    <property type="match status" value="2"/>
</dbReference>
<gene>
    <name evidence="14" type="ORF">BYL167_LOCUS10595</name>
    <name evidence="12" type="ORF">CJN711_LOCUS7102</name>
    <name evidence="13" type="ORF">MBJ925_LOCUS22592</name>
</gene>
<evidence type="ECO:0000313" key="14">
    <source>
        <dbReference type="EMBL" id="CAF3942570.1"/>
    </source>
</evidence>
<evidence type="ECO:0000256" key="7">
    <source>
        <dbReference type="ARBA" id="ARBA00055254"/>
    </source>
</evidence>
<dbReference type="Gene3D" id="2.10.110.10">
    <property type="entry name" value="Cysteine Rich Protein"/>
    <property type="match status" value="2"/>
</dbReference>
<evidence type="ECO:0000313" key="13">
    <source>
        <dbReference type="EMBL" id="CAF2102850.1"/>
    </source>
</evidence>
<feature type="region of interest" description="Disordered" evidence="10">
    <location>
        <begin position="130"/>
        <end position="152"/>
    </location>
</feature>
<dbReference type="AlphaFoldDB" id="A0A814P4Q5"/>
<proteinExistence type="predicted"/>
<evidence type="ECO:0000256" key="6">
    <source>
        <dbReference type="ARBA" id="ARBA00023038"/>
    </source>
</evidence>
<evidence type="ECO:0000259" key="11">
    <source>
        <dbReference type="PROSITE" id="PS50023"/>
    </source>
</evidence>
<comment type="function">
    <text evidence="7">Seems to have a role in zinc absorption and may function as an intracellular zinc transport protein.</text>
</comment>
<keyword evidence="5" id="KW-0007">Acetylation</keyword>
<evidence type="ECO:0000313" key="12">
    <source>
        <dbReference type="EMBL" id="CAF1099909.1"/>
    </source>
</evidence>
<reference evidence="12" key="1">
    <citation type="submission" date="2021-02" db="EMBL/GenBank/DDBJ databases">
        <authorList>
            <person name="Nowell W R."/>
        </authorList>
    </citation>
    <scope>NUCLEOTIDE SEQUENCE</scope>
</reference>
<comment type="caution">
    <text evidence="12">The sequence shown here is derived from an EMBL/GenBank/DDBJ whole genome shotgun (WGS) entry which is preliminary data.</text>
</comment>
<dbReference type="PROSITE" id="PS00478">
    <property type="entry name" value="LIM_DOMAIN_1"/>
    <property type="match status" value="2"/>
</dbReference>
<dbReference type="CDD" id="cd09326">
    <property type="entry name" value="LIM_CRP_like"/>
    <property type="match status" value="1"/>
</dbReference>
<sequence>MGPKKAGFQWDKWDLKAGYKTNKWQSRVSAPSCAFCNKPVFPAEEIVGAGQKYHRFCLKCIACNTLLNSGNINAHEKKIYCVSCYRRQFGPRGVVHGLGLPLSLNIETPPTSPSLRRFEISVDSQHYQRMTSIGSSTSRTSSDDDSRHTHSRTNDITYVDDIRILEVKQRSSTKNLNTFKMMPISGKICPRCSKTVYLAEGVKAAGKSFHKRCYTCAHCKGSISGARFSEHNGELYDNNCYHRLFGPKGILSVGN</sequence>
<dbReference type="Proteomes" id="UP000663824">
    <property type="component" value="Unassembled WGS sequence"/>
</dbReference>
<evidence type="ECO:0000256" key="10">
    <source>
        <dbReference type="SAM" id="MobiDB-lite"/>
    </source>
</evidence>
<name>A0A814P4Q5_9BILA</name>
<feature type="domain" description="LIM zinc-binding" evidence="11">
    <location>
        <begin position="31"/>
        <end position="91"/>
    </location>
</feature>
<evidence type="ECO:0000256" key="8">
    <source>
        <dbReference type="ARBA" id="ARBA00072537"/>
    </source>
</evidence>
<dbReference type="PANTHER" id="PTHR46074">
    <property type="entry name" value="CYSTEINE-RICH PROTEIN CRIP FAMILY MEMBER"/>
    <property type="match status" value="1"/>
</dbReference>
<dbReference type="EMBL" id="CAJNRE010011589">
    <property type="protein sequence ID" value="CAF2102850.1"/>
    <property type="molecule type" value="Genomic_DNA"/>
</dbReference>
<accession>A0A814P4Q5</accession>
<dbReference type="Proteomes" id="UP000663855">
    <property type="component" value="Unassembled WGS sequence"/>
</dbReference>
<evidence type="ECO:0000256" key="4">
    <source>
        <dbReference type="ARBA" id="ARBA00022833"/>
    </source>
</evidence>
<dbReference type="EMBL" id="CAJNOV010002332">
    <property type="protein sequence ID" value="CAF1099909.1"/>
    <property type="molecule type" value="Genomic_DNA"/>
</dbReference>
<keyword evidence="2 9" id="KW-0479">Metal-binding</keyword>
<protein>
    <recommendedName>
        <fullName evidence="8">Cysteine-rich protein 1</fullName>
    </recommendedName>
</protein>
<dbReference type="SUPFAM" id="SSF57716">
    <property type="entry name" value="Glucocorticoid receptor-like (DNA-binding domain)"/>
    <property type="match status" value="4"/>
</dbReference>
<evidence type="ECO:0000256" key="3">
    <source>
        <dbReference type="ARBA" id="ARBA00022737"/>
    </source>
</evidence>
<keyword evidence="1" id="KW-0488">Methylation</keyword>
<dbReference type="EMBL" id="CAJOBH010003208">
    <property type="protein sequence ID" value="CAF3942570.1"/>
    <property type="molecule type" value="Genomic_DNA"/>
</dbReference>
<keyword evidence="6 9" id="KW-0440">LIM domain</keyword>
<dbReference type="InterPro" id="IPR001781">
    <property type="entry name" value="Znf_LIM"/>
</dbReference>
<evidence type="ECO:0000256" key="5">
    <source>
        <dbReference type="ARBA" id="ARBA00022990"/>
    </source>
</evidence>
<evidence type="ECO:0000256" key="1">
    <source>
        <dbReference type="ARBA" id="ARBA00022481"/>
    </source>
</evidence>
<keyword evidence="4 9" id="KW-0862">Zinc</keyword>
<keyword evidence="3" id="KW-0677">Repeat</keyword>
<organism evidence="12 15">
    <name type="scientific">Rotaria magnacalcarata</name>
    <dbReference type="NCBI Taxonomy" id="392030"/>
    <lineage>
        <taxon>Eukaryota</taxon>
        <taxon>Metazoa</taxon>
        <taxon>Spiralia</taxon>
        <taxon>Gnathifera</taxon>
        <taxon>Rotifera</taxon>
        <taxon>Eurotatoria</taxon>
        <taxon>Bdelloidea</taxon>
        <taxon>Philodinida</taxon>
        <taxon>Philodinidae</taxon>
        <taxon>Rotaria</taxon>
    </lineage>
</organism>
<dbReference type="Pfam" id="PF00412">
    <property type="entry name" value="LIM"/>
    <property type="match status" value="2"/>
</dbReference>
<dbReference type="PANTHER" id="PTHR46074:SF5">
    <property type="entry name" value="LIM DOMAIN-CONTAINING PROTEIN C"/>
    <property type="match status" value="1"/>
</dbReference>
<feature type="domain" description="LIM zinc-binding" evidence="11">
    <location>
        <begin position="187"/>
        <end position="247"/>
    </location>
</feature>
<evidence type="ECO:0000256" key="9">
    <source>
        <dbReference type="PROSITE-ProRule" id="PRU00125"/>
    </source>
</evidence>
<dbReference type="FunFam" id="2.10.110.10:FF:000054">
    <property type="entry name" value="Cysteine-rich protein 1"/>
    <property type="match status" value="1"/>
</dbReference>
<evidence type="ECO:0000256" key="2">
    <source>
        <dbReference type="ARBA" id="ARBA00022723"/>
    </source>
</evidence>
<dbReference type="GO" id="GO:0046872">
    <property type="term" value="F:metal ion binding"/>
    <property type="evidence" value="ECO:0007669"/>
    <property type="project" value="UniProtKB-KW"/>
</dbReference>
<dbReference type="FunFam" id="2.10.110.10:FF:000001">
    <property type="entry name" value="Cysteine and glycine-rich protein 1"/>
    <property type="match status" value="1"/>
</dbReference>
<evidence type="ECO:0000313" key="15">
    <source>
        <dbReference type="Proteomes" id="UP000663855"/>
    </source>
</evidence>
<dbReference type="PROSITE" id="PS50023">
    <property type="entry name" value="LIM_DOMAIN_2"/>
    <property type="match status" value="2"/>
</dbReference>
<dbReference type="Proteomes" id="UP000681967">
    <property type="component" value="Unassembled WGS sequence"/>
</dbReference>